<protein>
    <submittedName>
        <fullName evidence="2">Uncharacterized protein</fullName>
    </submittedName>
</protein>
<dbReference type="AlphaFoldDB" id="A0A8J5X9U0"/>
<keyword evidence="3" id="KW-1185">Reference proteome</keyword>
<dbReference type="Proteomes" id="UP000751190">
    <property type="component" value="Unassembled WGS sequence"/>
</dbReference>
<feature type="region of interest" description="Disordered" evidence="1">
    <location>
        <begin position="82"/>
        <end position="121"/>
    </location>
</feature>
<evidence type="ECO:0000313" key="3">
    <source>
        <dbReference type="Proteomes" id="UP000751190"/>
    </source>
</evidence>
<organism evidence="2 3">
    <name type="scientific">Diacronema lutheri</name>
    <name type="common">Unicellular marine alga</name>
    <name type="synonym">Monochrysis lutheri</name>
    <dbReference type="NCBI Taxonomy" id="2081491"/>
    <lineage>
        <taxon>Eukaryota</taxon>
        <taxon>Haptista</taxon>
        <taxon>Haptophyta</taxon>
        <taxon>Pavlovophyceae</taxon>
        <taxon>Pavlovales</taxon>
        <taxon>Pavlovaceae</taxon>
        <taxon>Diacronema</taxon>
    </lineage>
</organism>
<evidence type="ECO:0000313" key="2">
    <source>
        <dbReference type="EMBL" id="KAG8462513.1"/>
    </source>
</evidence>
<accession>A0A8J5X9U0</accession>
<evidence type="ECO:0000256" key="1">
    <source>
        <dbReference type="SAM" id="MobiDB-lite"/>
    </source>
</evidence>
<feature type="compositionally biased region" description="Polar residues" evidence="1">
    <location>
        <begin position="94"/>
        <end position="103"/>
    </location>
</feature>
<gene>
    <name evidence="2" type="ORF">KFE25_010338</name>
</gene>
<proteinExistence type="predicted"/>
<feature type="compositionally biased region" description="Basic residues" evidence="1">
    <location>
        <begin position="109"/>
        <end position="121"/>
    </location>
</feature>
<name>A0A8J5X9U0_DIALT</name>
<reference evidence="2" key="1">
    <citation type="submission" date="2021-05" db="EMBL/GenBank/DDBJ databases">
        <title>The genome of the haptophyte Pavlova lutheri (Diacronema luteri, Pavlovales) - a model for lipid biosynthesis in eukaryotic algae.</title>
        <authorList>
            <person name="Hulatt C.J."/>
            <person name="Posewitz M.C."/>
        </authorList>
    </citation>
    <scope>NUCLEOTIDE SEQUENCE</scope>
    <source>
        <strain evidence="2">NIVA-4/92</strain>
    </source>
</reference>
<sequence>MLALAAAAPALGATLTDDGLMMTTQVAAMRDGALIYPRGARYLAREIGCSDRDTMDDVVAADHPDGFLVSFEPLLDKYAAAPPASTAPQRKCSSRSATTTSEGSCCRSPSRRRTAGRSRST</sequence>
<dbReference type="EMBL" id="JAGTXO010000020">
    <property type="protein sequence ID" value="KAG8462513.1"/>
    <property type="molecule type" value="Genomic_DNA"/>
</dbReference>
<comment type="caution">
    <text evidence="2">The sequence shown here is derived from an EMBL/GenBank/DDBJ whole genome shotgun (WGS) entry which is preliminary data.</text>
</comment>